<proteinExistence type="predicted"/>
<dbReference type="GO" id="GO:0022857">
    <property type="term" value="F:transmembrane transporter activity"/>
    <property type="evidence" value="ECO:0007669"/>
    <property type="project" value="InterPro"/>
</dbReference>
<keyword evidence="3" id="KW-1003">Cell membrane</keyword>
<keyword evidence="2" id="KW-0813">Transport</keyword>
<dbReference type="Proteomes" id="UP000502136">
    <property type="component" value="Chromosome"/>
</dbReference>
<keyword evidence="5 7" id="KW-1133">Transmembrane helix</keyword>
<dbReference type="AlphaFoldDB" id="A0A6H2GWD9"/>
<evidence type="ECO:0000313" key="9">
    <source>
        <dbReference type="EMBL" id="QJC51486.1"/>
    </source>
</evidence>
<sequence>MKTNAFTIYLLALGVFLTATSELVVSGILPRIAEDVNISLAVAGQLIAVYSLSFAIATPLLIVLTSRTDRKSLLLGSLAVFIAGNAWSALSSTIESLMAARAVLGASSGVFLVASLGVAAKLVPADKLGRSVGTIILGFSSALILGVPLGVAIAEWLSWQAIFVLLGALSAAVGAVIFRLMPRVEGDEPVPLSRQLKNAGSAVILTAFLISLLREGGNSVFLTYISPYLQQMLDFRTADIAFLLLALGLIGAFASRLGGSLVDRWGAARTLGTSLLLHLLALALLPILAFSTPIAVALIAILFFALFASGPAVQSYMIQQAPKSANFVLSLNTSVIHLGIAGGAGAGGWLIDRTDAVEFHPWLAASLIGLGFAAALASFALSRRADIQAAQRNAV</sequence>
<protein>
    <submittedName>
        <fullName evidence="9">MFS transporter</fullName>
    </submittedName>
</protein>
<evidence type="ECO:0000256" key="7">
    <source>
        <dbReference type="SAM" id="Phobius"/>
    </source>
</evidence>
<gene>
    <name evidence="9" type="ORF">HGI30_07950</name>
</gene>
<feature type="transmembrane region" description="Helical" evidence="7">
    <location>
        <begin position="72"/>
        <end position="90"/>
    </location>
</feature>
<dbReference type="InterPro" id="IPR050189">
    <property type="entry name" value="MFS_Efflux_Transporters"/>
</dbReference>
<feature type="transmembrane region" description="Helical" evidence="7">
    <location>
        <begin position="132"/>
        <end position="153"/>
    </location>
</feature>
<dbReference type="PANTHER" id="PTHR43124:SF10">
    <property type="entry name" value="PURINE EFFLUX PUMP PBUE"/>
    <property type="match status" value="1"/>
</dbReference>
<feature type="transmembrane region" description="Helical" evidence="7">
    <location>
        <begin position="202"/>
        <end position="225"/>
    </location>
</feature>
<keyword evidence="4 7" id="KW-0812">Transmembrane</keyword>
<dbReference type="EMBL" id="CP051428">
    <property type="protein sequence ID" value="QJC51486.1"/>
    <property type="molecule type" value="Genomic_DNA"/>
</dbReference>
<evidence type="ECO:0000313" key="10">
    <source>
        <dbReference type="Proteomes" id="UP000502136"/>
    </source>
</evidence>
<comment type="subcellular location">
    <subcellularLocation>
        <location evidence="1">Cell membrane</location>
        <topology evidence="1">Multi-pass membrane protein</topology>
    </subcellularLocation>
</comment>
<evidence type="ECO:0000256" key="4">
    <source>
        <dbReference type="ARBA" id="ARBA00022692"/>
    </source>
</evidence>
<feature type="transmembrane region" description="Helical" evidence="7">
    <location>
        <begin position="42"/>
        <end position="65"/>
    </location>
</feature>
<feature type="transmembrane region" description="Helical" evidence="7">
    <location>
        <begin position="159"/>
        <end position="181"/>
    </location>
</feature>
<evidence type="ECO:0000259" key="8">
    <source>
        <dbReference type="PROSITE" id="PS50850"/>
    </source>
</evidence>
<dbReference type="GO" id="GO:0005886">
    <property type="term" value="C:plasma membrane"/>
    <property type="evidence" value="ECO:0007669"/>
    <property type="project" value="UniProtKB-SubCell"/>
</dbReference>
<dbReference type="Gene3D" id="1.20.1250.20">
    <property type="entry name" value="MFS general substrate transporter like domains"/>
    <property type="match status" value="2"/>
</dbReference>
<evidence type="ECO:0000256" key="6">
    <source>
        <dbReference type="ARBA" id="ARBA00023136"/>
    </source>
</evidence>
<evidence type="ECO:0000256" key="1">
    <source>
        <dbReference type="ARBA" id="ARBA00004651"/>
    </source>
</evidence>
<name>A0A6H2GWD9_9BACL</name>
<evidence type="ECO:0000256" key="2">
    <source>
        <dbReference type="ARBA" id="ARBA00022448"/>
    </source>
</evidence>
<dbReference type="PANTHER" id="PTHR43124">
    <property type="entry name" value="PURINE EFFLUX PUMP PBUE"/>
    <property type="match status" value="1"/>
</dbReference>
<dbReference type="InterPro" id="IPR020846">
    <property type="entry name" value="MFS_dom"/>
</dbReference>
<feature type="transmembrane region" description="Helical" evidence="7">
    <location>
        <begin position="240"/>
        <end position="258"/>
    </location>
</feature>
<feature type="transmembrane region" description="Helical" evidence="7">
    <location>
        <begin position="294"/>
        <end position="313"/>
    </location>
</feature>
<evidence type="ECO:0000256" key="3">
    <source>
        <dbReference type="ARBA" id="ARBA00022475"/>
    </source>
</evidence>
<feature type="domain" description="Major facilitator superfamily (MFS) profile" evidence="8">
    <location>
        <begin position="7"/>
        <end position="386"/>
    </location>
</feature>
<organism evidence="9 10">
    <name type="scientific">Paenibacillus albicereus</name>
    <dbReference type="NCBI Taxonomy" id="2726185"/>
    <lineage>
        <taxon>Bacteria</taxon>
        <taxon>Bacillati</taxon>
        <taxon>Bacillota</taxon>
        <taxon>Bacilli</taxon>
        <taxon>Bacillales</taxon>
        <taxon>Paenibacillaceae</taxon>
        <taxon>Paenibacillus</taxon>
    </lineage>
</organism>
<dbReference type="SUPFAM" id="SSF103473">
    <property type="entry name" value="MFS general substrate transporter"/>
    <property type="match status" value="1"/>
</dbReference>
<feature type="transmembrane region" description="Helical" evidence="7">
    <location>
        <begin position="362"/>
        <end position="382"/>
    </location>
</feature>
<dbReference type="InterPro" id="IPR011701">
    <property type="entry name" value="MFS"/>
</dbReference>
<evidence type="ECO:0000256" key="5">
    <source>
        <dbReference type="ARBA" id="ARBA00022989"/>
    </source>
</evidence>
<reference evidence="9 10" key="1">
    <citation type="submission" date="2020-04" db="EMBL/GenBank/DDBJ databases">
        <title>Novel Paenibacillus strain UniB2 isolated from commercial digestive syrup.</title>
        <authorList>
            <person name="Thorat V."/>
            <person name="Kirdat K."/>
            <person name="Tiwarekar B."/>
            <person name="Yadav A."/>
        </authorList>
    </citation>
    <scope>NUCLEOTIDE SEQUENCE [LARGE SCALE GENOMIC DNA]</scope>
    <source>
        <strain evidence="9 10">UniB2</strain>
    </source>
</reference>
<dbReference type="Pfam" id="PF07690">
    <property type="entry name" value="MFS_1"/>
    <property type="match status" value="1"/>
</dbReference>
<feature type="transmembrane region" description="Helical" evidence="7">
    <location>
        <begin position="270"/>
        <end position="288"/>
    </location>
</feature>
<keyword evidence="10" id="KW-1185">Reference proteome</keyword>
<feature type="transmembrane region" description="Helical" evidence="7">
    <location>
        <begin position="325"/>
        <end position="350"/>
    </location>
</feature>
<dbReference type="InterPro" id="IPR036259">
    <property type="entry name" value="MFS_trans_sf"/>
</dbReference>
<feature type="transmembrane region" description="Helical" evidence="7">
    <location>
        <begin position="102"/>
        <end position="120"/>
    </location>
</feature>
<dbReference type="KEGG" id="palr:HGI30_07950"/>
<dbReference type="PROSITE" id="PS50850">
    <property type="entry name" value="MFS"/>
    <property type="match status" value="1"/>
</dbReference>
<dbReference type="RefSeq" id="WP_168907133.1">
    <property type="nucleotide sequence ID" value="NZ_CP051428.1"/>
</dbReference>
<keyword evidence="6 7" id="KW-0472">Membrane</keyword>
<accession>A0A6H2GWD9</accession>
<dbReference type="CDD" id="cd17324">
    <property type="entry name" value="MFS_NepI_like"/>
    <property type="match status" value="1"/>
</dbReference>